<protein>
    <submittedName>
        <fullName evidence="1">Bacillithiol system redox-active protein YtxJ</fullName>
    </submittedName>
</protein>
<sequence>MSFLNKIFGSSENEKAEESYVKPKFYTLTGIEEFETIDAISYEKSVVLFKHSTRCSISRFVLKRFDAEYDFSEEQMNWYLLDLLNYRDVSNEIARRYSIEHQSPQIIVVRNGKAVFNTSHDSIDFSDLKQFV</sequence>
<keyword evidence="2" id="KW-1185">Reference proteome</keyword>
<dbReference type="Gene3D" id="3.40.30.10">
    <property type="entry name" value="Glutaredoxin"/>
    <property type="match status" value="1"/>
</dbReference>
<dbReference type="RefSeq" id="WP_140959377.1">
    <property type="nucleotide sequence ID" value="NZ_VEVQ02000001.1"/>
</dbReference>
<organism evidence="1 2">
    <name type="scientific">Flavobacterium jejuense</name>
    <dbReference type="NCBI Taxonomy" id="1544455"/>
    <lineage>
        <taxon>Bacteria</taxon>
        <taxon>Pseudomonadati</taxon>
        <taxon>Bacteroidota</taxon>
        <taxon>Flavobacteriia</taxon>
        <taxon>Flavobacteriales</taxon>
        <taxon>Flavobacteriaceae</taxon>
        <taxon>Flavobacterium</taxon>
    </lineage>
</organism>
<reference evidence="1" key="1">
    <citation type="submission" date="2019-05" db="EMBL/GenBank/DDBJ databases">
        <authorList>
            <person name="Lianzixin W."/>
        </authorList>
    </citation>
    <scope>NUCLEOTIDE SEQUENCE</scope>
    <source>
        <strain evidence="1">EC11</strain>
    </source>
</reference>
<reference evidence="1" key="2">
    <citation type="submission" date="2020-02" db="EMBL/GenBank/DDBJ databases">
        <title>Flavobacterium profundi sp. nov., isolated from a deep-sea seamount.</title>
        <authorList>
            <person name="Zhang D.-C."/>
        </authorList>
    </citation>
    <scope>NUCLEOTIDE SEQUENCE</scope>
    <source>
        <strain evidence="1">EC11</strain>
    </source>
</reference>
<comment type="caution">
    <text evidence="1">The sequence shown here is derived from an EMBL/GenBank/DDBJ whole genome shotgun (WGS) entry which is preliminary data.</text>
</comment>
<dbReference type="InterPro" id="IPR022551">
    <property type="entry name" value="BrxC"/>
</dbReference>
<dbReference type="InterPro" id="IPR036249">
    <property type="entry name" value="Thioredoxin-like_sf"/>
</dbReference>
<dbReference type="Pfam" id="PF11009">
    <property type="entry name" value="BrxC"/>
    <property type="match status" value="1"/>
</dbReference>
<dbReference type="EMBL" id="VEVQ02000001">
    <property type="protein sequence ID" value="NHN24378.1"/>
    <property type="molecule type" value="Genomic_DNA"/>
</dbReference>
<evidence type="ECO:0000313" key="2">
    <source>
        <dbReference type="Proteomes" id="UP000817854"/>
    </source>
</evidence>
<evidence type="ECO:0000313" key="1">
    <source>
        <dbReference type="EMBL" id="NHN24378.1"/>
    </source>
</evidence>
<dbReference type="NCBIfam" id="TIGR04019">
    <property type="entry name" value="B_thiol_YtxJ"/>
    <property type="match status" value="1"/>
</dbReference>
<name>A0ABX0ILB2_9FLAO</name>
<dbReference type="SUPFAM" id="SSF52833">
    <property type="entry name" value="Thioredoxin-like"/>
    <property type="match status" value="1"/>
</dbReference>
<gene>
    <name evidence="1" type="primary">ytxJ</name>
    <name evidence="1" type="ORF">FIA58_001715</name>
</gene>
<accession>A0ABX0ILB2</accession>
<dbReference type="Proteomes" id="UP000817854">
    <property type="component" value="Unassembled WGS sequence"/>
</dbReference>
<proteinExistence type="predicted"/>